<dbReference type="InterPro" id="IPR002110">
    <property type="entry name" value="Ankyrin_rpt"/>
</dbReference>
<dbReference type="PROSITE" id="PS50088">
    <property type="entry name" value="ANK_REPEAT"/>
    <property type="match status" value="3"/>
</dbReference>
<sequence>MNFVGNFVKSFLTTEVAPEAVVEVNIAAFANIQVLAREEGLFLYGPTKDDKYELILQQPIETNARTAIRYCNVAELDLQETPLHIAVRGQKVAVIKALMQMGVSTDAVDVKGNSVYHLAASTNKQIIEMPRSILMDAPNNAGKTPLHIACQADKPDCVTALLSAGVDVNVAATQDSCLAIHTAMAADSDTCAREILERHPNMLHVQDMKLGGTPLHWAKSKRMITALVELKCHVNAKNFDGRTALHLMTAHDRLGCVVALLSHGARPDIADKEGNTPLHLAKSVAVLHALIVFGAPLNCMNSLKETARHVIANSTFRGKAEMLYALHAVGAARCLQHHDSCCSGCSPVGSYNGVPPEAIADARERLRSPYDAFLDDAMCGLDDP</sequence>
<dbReference type="Gene3D" id="1.25.40.20">
    <property type="entry name" value="Ankyrin repeat-containing domain"/>
    <property type="match status" value="3"/>
</dbReference>
<organism evidence="3">
    <name type="scientific">Hyalella azteca</name>
    <name type="common">Amphipod</name>
    <dbReference type="NCBI Taxonomy" id="294128"/>
    <lineage>
        <taxon>Eukaryota</taxon>
        <taxon>Metazoa</taxon>
        <taxon>Ecdysozoa</taxon>
        <taxon>Arthropoda</taxon>
        <taxon>Crustacea</taxon>
        <taxon>Multicrustacea</taxon>
        <taxon>Malacostraca</taxon>
        <taxon>Eumalacostraca</taxon>
        <taxon>Peracarida</taxon>
        <taxon>Amphipoda</taxon>
        <taxon>Senticaudata</taxon>
        <taxon>Talitrida</taxon>
        <taxon>Talitroidea</taxon>
        <taxon>Hyalellidae</taxon>
        <taxon>Hyalella</taxon>
    </lineage>
</organism>
<name>A0A6A0GY65_HYAAZ</name>
<dbReference type="Proteomes" id="UP000711488">
    <property type="component" value="Unassembled WGS sequence"/>
</dbReference>
<dbReference type="GO" id="GO:0047499">
    <property type="term" value="F:calcium-independent phospholipase A2 activity"/>
    <property type="evidence" value="ECO:0007669"/>
    <property type="project" value="InterPro"/>
</dbReference>
<feature type="repeat" description="ANK" evidence="2">
    <location>
        <begin position="78"/>
        <end position="110"/>
    </location>
</feature>
<dbReference type="InterPro" id="IPR047148">
    <property type="entry name" value="PLPL9"/>
</dbReference>
<dbReference type="GO" id="GO:0052816">
    <property type="term" value="F:long-chain fatty acyl-CoA hydrolase activity"/>
    <property type="evidence" value="ECO:0007669"/>
    <property type="project" value="TreeGrafter"/>
</dbReference>
<dbReference type="EMBL" id="JQDR03011647">
    <property type="protein sequence ID" value="KAA0192438.1"/>
    <property type="molecule type" value="Genomic_DNA"/>
</dbReference>
<dbReference type="GO" id="GO:0005739">
    <property type="term" value="C:mitochondrion"/>
    <property type="evidence" value="ECO:0007669"/>
    <property type="project" value="TreeGrafter"/>
</dbReference>
<protein>
    <submittedName>
        <fullName evidence="3">Uncharacterized protein</fullName>
    </submittedName>
</protein>
<feature type="repeat" description="ANK" evidence="2">
    <location>
        <begin position="141"/>
        <end position="173"/>
    </location>
</feature>
<dbReference type="GO" id="GO:2000304">
    <property type="term" value="P:positive regulation of ceramide biosynthetic process"/>
    <property type="evidence" value="ECO:0007669"/>
    <property type="project" value="TreeGrafter"/>
</dbReference>
<dbReference type="PANTHER" id="PTHR24139">
    <property type="entry name" value="CALCIUM-INDEPENDENT PHOSPHOLIPASE A2"/>
    <property type="match status" value="1"/>
</dbReference>
<evidence type="ECO:0000256" key="1">
    <source>
        <dbReference type="ARBA" id="ARBA00022801"/>
    </source>
</evidence>
<dbReference type="SUPFAM" id="SSF48403">
    <property type="entry name" value="Ankyrin repeat"/>
    <property type="match status" value="1"/>
</dbReference>
<dbReference type="Pfam" id="PF12796">
    <property type="entry name" value="Ank_2"/>
    <property type="match status" value="2"/>
</dbReference>
<comment type="caution">
    <text evidence="3">The sequence shown here is derived from an EMBL/GenBank/DDBJ whole genome shotgun (WGS) entry which is preliminary data.</text>
</comment>
<reference evidence="3" key="3">
    <citation type="submission" date="2019-06" db="EMBL/GenBank/DDBJ databases">
        <authorList>
            <person name="Poynton C."/>
            <person name="Hasenbein S."/>
            <person name="Benoit J.B."/>
            <person name="Sepulveda M.S."/>
            <person name="Poelchau M.F."/>
            <person name="Murali S.C."/>
            <person name="Chen S."/>
            <person name="Glastad K.M."/>
            <person name="Werren J.H."/>
            <person name="Vineis J.H."/>
            <person name="Bowen J.L."/>
            <person name="Friedrich M."/>
            <person name="Jones J."/>
            <person name="Robertson H.M."/>
            <person name="Feyereisen R."/>
            <person name="Mechler-Hickson A."/>
            <person name="Mathers N."/>
            <person name="Lee C.E."/>
            <person name="Colbourne J.K."/>
            <person name="Biales A."/>
            <person name="Johnston J.S."/>
            <person name="Wellborn G.A."/>
            <person name="Rosendale A.J."/>
            <person name="Cridge A.G."/>
            <person name="Munoz-Torres M.C."/>
            <person name="Bain P.A."/>
            <person name="Manny A.R."/>
            <person name="Major K.M."/>
            <person name="Lambert F.N."/>
            <person name="Vulpe C.D."/>
            <person name="Tuck P."/>
            <person name="Blalock B.J."/>
            <person name="Lin Y.-Y."/>
            <person name="Smith M.E."/>
            <person name="Ochoa-Acuna H."/>
            <person name="Chen M.-J.M."/>
            <person name="Childers C.P."/>
            <person name="Qu J."/>
            <person name="Dugan S."/>
            <person name="Lee S.L."/>
            <person name="Chao H."/>
            <person name="Dinh H."/>
            <person name="Han Y."/>
            <person name="Doddapaneni H."/>
            <person name="Worley K.C."/>
            <person name="Muzny D.M."/>
            <person name="Gibbs R.A."/>
            <person name="Richards S."/>
        </authorList>
    </citation>
    <scope>NUCLEOTIDE SEQUENCE</scope>
    <source>
        <strain evidence="3">HAZT.00-mixed</strain>
        <tissue evidence="3">Whole organism</tissue>
    </source>
</reference>
<dbReference type="InterPro" id="IPR036770">
    <property type="entry name" value="Ankyrin_rpt-contain_sf"/>
</dbReference>
<dbReference type="OrthoDB" id="10021675at2759"/>
<accession>A0A6A0GY65</accession>
<dbReference type="PANTHER" id="PTHR24139:SF34">
    <property type="entry name" value="85_88 KDA CALCIUM-INDEPENDENT PHOSPHOLIPASE A2"/>
    <property type="match status" value="1"/>
</dbReference>
<dbReference type="PROSITE" id="PS50297">
    <property type="entry name" value="ANK_REP_REGION"/>
    <property type="match status" value="3"/>
</dbReference>
<gene>
    <name evidence="3" type="ORF">HAZT_HAZT007901</name>
</gene>
<reference evidence="3" key="2">
    <citation type="journal article" date="2018" name="Environ. Sci. Technol.">
        <title>The Toxicogenome of Hyalella azteca: A Model for Sediment Ecotoxicology and Evolutionary Toxicology.</title>
        <authorList>
            <person name="Poynton H.C."/>
            <person name="Hasenbein S."/>
            <person name="Benoit J.B."/>
            <person name="Sepulveda M.S."/>
            <person name="Poelchau M.F."/>
            <person name="Hughes D.S.T."/>
            <person name="Murali S.C."/>
            <person name="Chen S."/>
            <person name="Glastad K.M."/>
            <person name="Goodisman M.A.D."/>
            <person name="Werren J.H."/>
            <person name="Vineis J.H."/>
            <person name="Bowen J.L."/>
            <person name="Friedrich M."/>
            <person name="Jones J."/>
            <person name="Robertson H.M."/>
            <person name="Feyereisen R."/>
            <person name="Mechler-Hickson A."/>
            <person name="Mathers N."/>
            <person name="Lee C.E."/>
            <person name="Colbourne J.K."/>
            <person name="Biales A."/>
            <person name="Johnston J.S."/>
            <person name="Wellborn G.A."/>
            <person name="Rosendale A.J."/>
            <person name="Cridge A.G."/>
            <person name="Munoz-Torres M.C."/>
            <person name="Bain P.A."/>
            <person name="Manny A.R."/>
            <person name="Major K.M."/>
            <person name="Lambert F.N."/>
            <person name="Vulpe C.D."/>
            <person name="Tuck P."/>
            <person name="Blalock B.J."/>
            <person name="Lin Y.Y."/>
            <person name="Smith M.E."/>
            <person name="Ochoa-Acuna H."/>
            <person name="Chen M.M."/>
            <person name="Childers C.P."/>
            <person name="Qu J."/>
            <person name="Dugan S."/>
            <person name="Lee S.L."/>
            <person name="Chao H."/>
            <person name="Dinh H."/>
            <person name="Han Y."/>
            <person name="Doddapaneni H."/>
            <person name="Worley K.C."/>
            <person name="Muzny D.M."/>
            <person name="Gibbs R.A."/>
            <person name="Richards S."/>
        </authorList>
    </citation>
    <scope>NUCLEOTIDE SEQUENCE</scope>
    <source>
        <strain evidence="3">HAZT.00-mixed</strain>
        <tissue evidence="3">Whole organism</tissue>
    </source>
</reference>
<feature type="repeat" description="ANK" evidence="2">
    <location>
        <begin position="240"/>
        <end position="272"/>
    </location>
</feature>
<keyword evidence="2" id="KW-0040">ANK repeat</keyword>
<keyword evidence="1" id="KW-0378">Hydrolase</keyword>
<dbReference type="SMART" id="SM00248">
    <property type="entry name" value="ANK"/>
    <property type="match status" value="5"/>
</dbReference>
<evidence type="ECO:0000256" key="2">
    <source>
        <dbReference type="PROSITE-ProRule" id="PRU00023"/>
    </source>
</evidence>
<dbReference type="AlphaFoldDB" id="A0A6A0GY65"/>
<reference evidence="3" key="1">
    <citation type="submission" date="2014-08" db="EMBL/GenBank/DDBJ databases">
        <authorList>
            <person name="Murali S."/>
            <person name="Richards S."/>
            <person name="Bandaranaike D."/>
            <person name="Bellair M."/>
            <person name="Blankenburg K."/>
            <person name="Chao H."/>
            <person name="Dinh H."/>
            <person name="Doddapaneni H."/>
            <person name="Dugan-Rocha S."/>
            <person name="Elkadiri S."/>
            <person name="Gnanaolivu R."/>
            <person name="Hughes D."/>
            <person name="Lee S."/>
            <person name="Li M."/>
            <person name="Ming W."/>
            <person name="Munidasa M."/>
            <person name="Muniz J."/>
            <person name="Nguyen L."/>
            <person name="Osuji N."/>
            <person name="Pu L.-L."/>
            <person name="Puazo M."/>
            <person name="Skinner E."/>
            <person name="Qu C."/>
            <person name="Quiroz J."/>
            <person name="Raj R."/>
            <person name="Weissenberger G."/>
            <person name="Xin Y."/>
            <person name="Zou X."/>
            <person name="Han Y."/>
            <person name="Worley K."/>
            <person name="Muzny D."/>
            <person name="Gibbs R."/>
        </authorList>
    </citation>
    <scope>NUCLEOTIDE SEQUENCE</scope>
    <source>
        <strain evidence="3">HAZT.00-mixed</strain>
        <tissue evidence="3">Whole organism</tissue>
    </source>
</reference>
<proteinExistence type="predicted"/>
<evidence type="ECO:0000313" key="3">
    <source>
        <dbReference type="EMBL" id="KAA0192438.1"/>
    </source>
</evidence>